<sequence length="561" mass="62322">MASLTPGTLDKLLQNVGNKDFKVAGEHRSALLQACVISIVPSLEDDPWKSRGYFLRVSDSLHSAYVSVSDEDVELILNDKIQLGQFIHVTRLDSCSPVPLLKGLKPIPKRRPCVGNPKDLISSDFLSSKKVEVKVKSKGKLKKVVENAEDNLRRLSLGNGKIGGLESRRLSFDSGRKGWDMSPRSKNCGGGAKSKSRDKFSWLESAVTNKVFPHDSPNGLSISPLTSKNVIVSPKHPTKPTMKSMKSPDDVVFPCDFNKVTLSSKNWSDSVMFWDSLPSAICDLGKETRSFRNVAFVSAVHALEEASIYESVLRCMSMFAELCELSQKNSSGPLVEQFLNLYESMTKAAKVISSLINVKTSNSITPDIQTASLWVQAAVQTDFSKFSLYTKEGEKGNTNSEKRHYVLIENTPQKIDIENHSPKETKNPINHTSNKSVSKAKELSSHSRRRLSNAKRTNAGQEKWSQGTGLRHVANLAQKLISSSRAWFLDYLDLSLNDGFGLKSRDDVSKVAVLGQLKRVNQWLDEAFQGGDSVNDERIQRLRKKLYGYLLDHVDSAVSCR</sequence>
<dbReference type="Pfam" id="PF06075">
    <property type="entry name" value="DUF936"/>
    <property type="match status" value="1"/>
</dbReference>
<organism evidence="4 5">
    <name type="scientific">Rehmannia glutinosa</name>
    <name type="common">Chinese foxglove</name>
    <dbReference type="NCBI Taxonomy" id="99300"/>
    <lineage>
        <taxon>Eukaryota</taxon>
        <taxon>Viridiplantae</taxon>
        <taxon>Streptophyta</taxon>
        <taxon>Embryophyta</taxon>
        <taxon>Tracheophyta</taxon>
        <taxon>Spermatophyta</taxon>
        <taxon>Magnoliopsida</taxon>
        <taxon>eudicotyledons</taxon>
        <taxon>Gunneridae</taxon>
        <taxon>Pentapetalae</taxon>
        <taxon>asterids</taxon>
        <taxon>lamiids</taxon>
        <taxon>Lamiales</taxon>
        <taxon>Orobanchaceae</taxon>
        <taxon>Rehmannieae</taxon>
        <taxon>Rehmannia</taxon>
    </lineage>
</organism>
<evidence type="ECO:0000259" key="2">
    <source>
        <dbReference type="Pfam" id="PF06075"/>
    </source>
</evidence>
<reference evidence="4 5" key="1">
    <citation type="journal article" date="2021" name="Comput. Struct. Biotechnol. J.">
        <title>De novo genome assembly of the potent medicinal plant Rehmannia glutinosa using nanopore technology.</title>
        <authorList>
            <person name="Ma L."/>
            <person name="Dong C."/>
            <person name="Song C."/>
            <person name="Wang X."/>
            <person name="Zheng X."/>
            <person name="Niu Y."/>
            <person name="Chen S."/>
            <person name="Feng W."/>
        </authorList>
    </citation>
    <scope>NUCLEOTIDE SEQUENCE [LARGE SCALE GENOMIC DNA]</scope>
    <source>
        <strain evidence="4">DH-2019</strain>
    </source>
</reference>
<name>A0ABR0XUC6_REHGL</name>
<gene>
    <name evidence="4" type="ORF">DH2020_002638</name>
</gene>
<dbReference type="EMBL" id="JABTTQ020000002">
    <property type="protein sequence ID" value="KAK6162797.1"/>
    <property type="molecule type" value="Genomic_DNA"/>
</dbReference>
<comment type="caution">
    <text evidence="4">The sequence shown here is derived from an EMBL/GenBank/DDBJ whole genome shotgun (WGS) entry which is preliminary data.</text>
</comment>
<dbReference type="Pfam" id="PF21647">
    <property type="entry name" value="DUF6857"/>
    <property type="match status" value="1"/>
</dbReference>
<dbReference type="PANTHER" id="PTHR31928">
    <property type="entry name" value="EXPRESSED PROTEIN"/>
    <property type="match status" value="1"/>
</dbReference>
<feature type="compositionally biased region" description="Basic and acidic residues" evidence="1">
    <location>
        <begin position="415"/>
        <end position="426"/>
    </location>
</feature>
<protein>
    <submittedName>
        <fullName evidence="4">Uncharacterized protein</fullName>
    </submittedName>
</protein>
<evidence type="ECO:0000259" key="3">
    <source>
        <dbReference type="Pfam" id="PF21647"/>
    </source>
</evidence>
<evidence type="ECO:0000256" key="1">
    <source>
        <dbReference type="SAM" id="MobiDB-lite"/>
    </source>
</evidence>
<evidence type="ECO:0000313" key="5">
    <source>
        <dbReference type="Proteomes" id="UP001318860"/>
    </source>
</evidence>
<accession>A0ABR0XUC6</accession>
<evidence type="ECO:0000313" key="4">
    <source>
        <dbReference type="EMBL" id="KAK6162797.1"/>
    </source>
</evidence>
<dbReference type="InterPro" id="IPR048297">
    <property type="entry name" value="DUF936_dom_pln"/>
</dbReference>
<feature type="region of interest" description="Disordered" evidence="1">
    <location>
        <begin position="174"/>
        <end position="196"/>
    </location>
</feature>
<proteinExistence type="predicted"/>
<feature type="domain" description="DUF936" evidence="2">
    <location>
        <begin position="4"/>
        <end position="121"/>
    </location>
</feature>
<dbReference type="Proteomes" id="UP001318860">
    <property type="component" value="Unassembled WGS sequence"/>
</dbReference>
<dbReference type="InterPro" id="IPR010341">
    <property type="entry name" value="DUF936_pln"/>
</dbReference>
<feature type="domain" description="DUF6857" evidence="3">
    <location>
        <begin position="262"/>
        <end position="558"/>
    </location>
</feature>
<feature type="compositionally biased region" description="Polar residues" evidence="1">
    <location>
        <begin position="454"/>
        <end position="467"/>
    </location>
</feature>
<dbReference type="PANTHER" id="PTHR31928:SF7">
    <property type="entry name" value="FACTOR 1-DELTA, PUTATIVE (DUF936)-RELATED"/>
    <property type="match status" value="1"/>
</dbReference>
<keyword evidence="5" id="KW-1185">Reference proteome</keyword>
<dbReference type="InterPro" id="IPR049172">
    <property type="entry name" value="DUF6857_pln"/>
</dbReference>
<feature type="compositionally biased region" description="Polar residues" evidence="1">
    <location>
        <begin position="427"/>
        <end position="437"/>
    </location>
</feature>
<feature type="region of interest" description="Disordered" evidence="1">
    <location>
        <begin position="411"/>
        <end position="467"/>
    </location>
</feature>